<dbReference type="AlphaFoldDB" id="A0A6F9DD39"/>
<name>A0A6F9DD39_9ASCI</name>
<dbReference type="EMBL" id="LR785068">
    <property type="protein sequence ID" value="CAB3244709.1"/>
    <property type="molecule type" value="mRNA"/>
</dbReference>
<dbReference type="GO" id="GO:0005777">
    <property type="term" value="C:peroxisome"/>
    <property type="evidence" value="ECO:0007669"/>
    <property type="project" value="TreeGrafter"/>
</dbReference>
<keyword evidence="1" id="KW-1133">Transmembrane helix</keyword>
<dbReference type="InterPro" id="IPR033640">
    <property type="entry name" value="FAR_C"/>
</dbReference>
<dbReference type="Pfam" id="PF03015">
    <property type="entry name" value="Sterile"/>
    <property type="match status" value="1"/>
</dbReference>
<dbReference type="CDD" id="cd09071">
    <property type="entry name" value="FAR_C"/>
    <property type="match status" value="1"/>
</dbReference>
<dbReference type="PANTHER" id="PTHR11011">
    <property type="entry name" value="MALE STERILITY PROTEIN 2-RELATED"/>
    <property type="match status" value="1"/>
</dbReference>
<gene>
    <name evidence="3" type="primary">Far1-001</name>
</gene>
<protein>
    <submittedName>
        <fullName evidence="3">Fatty acyl-CoA reductase 1</fullName>
    </submittedName>
</protein>
<accession>A0A6F9DD39</accession>
<organism evidence="3">
    <name type="scientific">Phallusia mammillata</name>
    <dbReference type="NCBI Taxonomy" id="59560"/>
    <lineage>
        <taxon>Eukaryota</taxon>
        <taxon>Metazoa</taxon>
        <taxon>Chordata</taxon>
        <taxon>Tunicata</taxon>
        <taxon>Ascidiacea</taxon>
        <taxon>Phlebobranchia</taxon>
        <taxon>Ascidiidae</taxon>
        <taxon>Phallusia</taxon>
    </lineage>
</organism>
<keyword evidence="1" id="KW-0472">Membrane</keyword>
<proteinExistence type="evidence at transcript level"/>
<evidence type="ECO:0000313" key="3">
    <source>
        <dbReference type="EMBL" id="CAB3244709.1"/>
    </source>
</evidence>
<feature type="transmembrane region" description="Helical" evidence="1">
    <location>
        <begin position="205"/>
        <end position="222"/>
    </location>
</feature>
<evidence type="ECO:0000259" key="2">
    <source>
        <dbReference type="Pfam" id="PF03015"/>
    </source>
</evidence>
<dbReference type="PANTHER" id="PTHR11011:SF45">
    <property type="entry name" value="FATTY ACYL-COA REDUCTASE CG8306-RELATED"/>
    <property type="match status" value="1"/>
</dbReference>
<evidence type="ECO:0000256" key="1">
    <source>
        <dbReference type="SAM" id="Phobius"/>
    </source>
</evidence>
<dbReference type="InterPro" id="IPR026055">
    <property type="entry name" value="FAR"/>
</dbReference>
<feature type="domain" description="Fatty acyl-CoA reductase C-terminal" evidence="2">
    <location>
        <begin position="97"/>
        <end position="188"/>
    </location>
</feature>
<keyword evidence="1" id="KW-0812">Transmembrane</keyword>
<dbReference type="GO" id="GO:0035336">
    <property type="term" value="P:long-chain fatty-acyl-CoA metabolic process"/>
    <property type="evidence" value="ECO:0007669"/>
    <property type="project" value="TreeGrafter"/>
</dbReference>
<sequence>MIAAAWKTALSNLQSQTPSSSNNQLIPLSNHDIMERRKTIPIYNLVVGKTNPLPLKNLVSMLHNSYMAYPFDNLIRHPNLKIIPNKHFRKLFTFVYEYLPAYVFDRGLVMVGRKPMAMRLNHRLNESLRVLHFFIYNQWDWDVTKTLELVSQLNSSDQQSFNFDARSIHWQTYCDRFVIGIKQYLLKEDLDGYPAQRRRLQRIRLFGYFGQAVTFLVVWRLLVSRTTIARNIWHLVMSQGIKFFQYFQISSSLPIRNILKVPMWTIPFKL</sequence>
<reference evidence="3" key="1">
    <citation type="submission" date="2020-04" db="EMBL/GenBank/DDBJ databases">
        <authorList>
            <person name="Neveu A P."/>
        </authorList>
    </citation>
    <scope>NUCLEOTIDE SEQUENCE</scope>
    <source>
        <tissue evidence="3">Whole embryo</tissue>
    </source>
</reference>
<dbReference type="GO" id="GO:0080019">
    <property type="term" value="F:alcohol-forming very long-chain fatty acyl-CoA reductase activity"/>
    <property type="evidence" value="ECO:0007669"/>
    <property type="project" value="InterPro"/>
</dbReference>